<feature type="chain" id="PRO_5043833113" evidence="1">
    <location>
        <begin position="21"/>
        <end position="132"/>
    </location>
</feature>
<comment type="caution">
    <text evidence="2">The sequence shown here is derived from an EMBL/GenBank/DDBJ whole genome shotgun (WGS) entry which is preliminary data.</text>
</comment>
<name>A0AAW0CPP3_9AGAR</name>
<dbReference type="Proteomes" id="UP001362999">
    <property type="component" value="Unassembled WGS sequence"/>
</dbReference>
<accession>A0AAW0CPP3</accession>
<dbReference type="AlphaFoldDB" id="A0AAW0CPP3"/>
<keyword evidence="1" id="KW-0732">Signal</keyword>
<keyword evidence="3" id="KW-1185">Reference proteome</keyword>
<organism evidence="2 3">
    <name type="scientific">Favolaschia claudopus</name>
    <dbReference type="NCBI Taxonomy" id="2862362"/>
    <lineage>
        <taxon>Eukaryota</taxon>
        <taxon>Fungi</taxon>
        <taxon>Dikarya</taxon>
        <taxon>Basidiomycota</taxon>
        <taxon>Agaricomycotina</taxon>
        <taxon>Agaricomycetes</taxon>
        <taxon>Agaricomycetidae</taxon>
        <taxon>Agaricales</taxon>
        <taxon>Marasmiineae</taxon>
        <taxon>Mycenaceae</taxon>
        <taxon>Favolaschia</taxon>
    </lineage>
</organism>
<reference evidence="2 3" key="1">
    <citation type="journal article" date="2024" name="J Genomics">
        <title>Draft genome sequencing and assembly of Favolaschia claudopus CIRM-BRFM 2984 isolated from oak limbs.</title>
        <authorList>
            <person name="Navarro D."/>
            <person name="Drula E."/>
            <person name="Chaduli D."/>
            <person name="Cazenave R."/>
            <person name="Ahrendt S."/>
            <person name="Wang J."/>
            <person name="Lipzen A."/>
            <person name="Daum C."/>
            <person name="Barry K."/>
            <person name="Grigoriev I.V."/>
            <person name="Favel A."/>
            <person name="Rosso M.N."/>
            <person name="Martin F."/>
        </authorList>
    </citation>
    <scope>NUCLEOTIDE SEQUENCE [LARGE SCALE GENOMIC DNA]</scope>
    <source>
        <strain evidence="2 3">CIRM-BRFM 2984</strain>
    </source>
</reference>
<feature type="signal peptide" evidence="1">
    <location>
        <begin position="1"/>
        <end position="20"/>
    </location>
</feature>
<sequence>MFSTRFISLLVASVAASVLAKANTTTAPSPETLPGDTLTVCVDPNLSGQCDTVAFVEGVCLNMPATYVNTMTSVRVPPGWACTFYDLRSNATVACDPITGFNTLLLAPGSPDLRLQHFDDVVDQFRCHQLCA</sequence>
<evidence type="ECO:0000313" key="3">
    <source>
        <dbReference type="Proteomes" id="UP001362999"/>
    </source>
</evidence>
<evidence type="ECO:0000256" key="1">
    <source>
        <dbReference type="SAM" id="SignalP"/>
    </source>
</evidence>
<dbReference type="EMBL" id="JAWWNJ010000016">
    <property type="protein sequence ID" value="KAK7039961.1"/>
    <property type="molecule type" value="Genomic_DNA"/>
</dbReference>
<evidence type="ECO:0000313" key="2">
    <source>
        <dbReference type="EMBL" id="KAK7039961.1"/>
    </source>
</evidence>
<gene>
    <name evidence="2" type="ORF">R3P38DRAFT_495574</name>
</gene>
<proteinExistence type="predicted"/>
<protein>
    <submittedName>
        <fullName evidence="2">Uncharacterized protein</fullName>
    </submittedName>
</protein>